<evidence type="ECO:0000256" key="2">
    <source>
        <dbReference type="ARBA" id="ARBA00010728"/>
    </source>
</evidence>
<dbReference type="InterPro" id="IPR045864">
    <property type="entry name" value="aa-tRNA-synth_II/BPL/LPL"/>
</dbReference>
<dbReference type="Pfam" id="PF00587">
    <property type="entry name" value="tRNA-synt_2b"/>
    <property type="match status" value="1"/>
</dbReference>
<dbReference type="EMBL" id="CAJEWN010000106">
    <property type="protein sequence ID" value="CAD2164921.1"/>
    <property type="molecule type" value="Genomic_DNA"/>
</dbReference>
<dbReference type="InterPro" id="IPR042103">
    <property type="entry name" value="SerRS_1_N_sf"/>
</dbReference>
<feature type="binding site" evidence="14">
    <location>
        <begin position="316"/>
        <end position="319"/>
    </location>
    <ligand>
        <name>ATP</name>
        <dbReference type="ChEBI" id="CHEBI:30616"/>
    </ligand>
</feature>
<dbReference type="PIRSF" id="PIRSF001529">
    <property type="entry name" value="Ser-tRNA-synth_IIa"/>
    <property type="match status" value="1"/>
</dbReference>
<evidence type="ECO:0000256" key="7">
    <source>
        <dbReference type="ARBA" id="ARBA00022840"/>
    </source>
</evidence>
<comment type="subcellular location">
    <subcellularLocation>
        <location evidence="1">Cytoplasm</location>
    </subcellularLocation>
</comment>
<dbReference type="PANTHER" id="PTHR11778">
    <property type="entry name" value="SERYL-TRNA SYNTHETASE"/>
    <property type="match status" value="1"/>
</dbReference>
<dbReference type="Gene3D" id="3.30.930.10">
    <property type="entry name" value="Bira Bifunctional Protein, Domain 2"/>
    <property type="match status" value="1"/>
</dbReference>
<evidence type="ECO:0000256" key="3">
    <source>
        <dbReference type="ARBA" id="ARBA00012840"/>
    </source>
</evidence>
<comment type="catalytic activity">
    <reaction evidence="11">
        <text>tRNA(Sec) + L-serine + ATP = L-seryl-tRNA(Sec) + AMP + diphosphate + H(+)</text>
        <dbReference type="Rhea" id="RHEA:42580"/>
        <dbReference type="Rhea" id="RHEA-COMP:9742"/>
        <dbReference type="Rhea" id="RHEA-COMP:10128"/>
        <dbReference type="ChEBI" id="CHEBI:15378"/>
        <dbReference type="ChEBI" id="CHEBI:30616"/>
        <dbReference type="ChEBI" id="CHEBI:33019"/>
        <dbReference type="ChEBI" id="CHEBI:33384"/>
        <dbReference type="ChEBI" id="CHEBI:78442"/>
        <dbReference type="ChEBI" id="CHEBI:78533"/>
        <dbReference type="ChEBI" id="CHEBI:456215"/>
        <dbReference type="EC" id="6.1.1.11"/>
    </reaction>
</comment>
<dbReference type="FunFam" id="1.10.287.40:FF:000002">
    <property type="entry name" value="Serine--tRNA ligase, cytoplasmic"/>
    <property type="match status" value="1"/>
</dbReference>
<dbReference type="GO" id="GO:0005737">
    <property type="term" value="C:cytoplasm"/>
    <property type="evidence" value="ECO:0007669"/>
    <property type="project" value="UniProtKB-SubCell"/>
</dbReference>
<evidence type="ECO:0000256" key="11">
    <source>
        <dbReference type="ARBA" id="ARBA00047929"/>
    </source>
</evidence>
<evidence type="ECO:0000256" key="1">
    <source>
        <dbReference type="ARBA" id="ARBA00004496"/>
    </source>
</evidence>
<keyword evidence="8" id="KW-0648">Protein biosynthesis</keyword>
<comment type="similarity">
    <text evidence="2">Belongs to the class-II aminoacyl-tRNA synthetase family. Type-1 seryl-tRNA synthetase subfamily.</text>
</comment>
<accession>A0A6V7USH9</accession>
<evidence type="ECO:0000313" key="16">
    <source>
        <dbReference type="EMBL" id="CAD2164921.1"/>
    </source>
</evidence>
<dbReference type="InterPro" id="IPR002317">
    <property type="entry name" value="Ser-tRNA-ligase_type_1"/>
</dbReference>
<comment type="catalytic activity">
    <reaction evidence="12">
        <text>tRNA(Ser) + L-serine + ATP = L-seryl-tRNA(Ser) + AMP + diphosphate + H(+)</text>
        <dbReference type="Rhea" id="RHEA:12292"/>
        <dbReference type="Rhea" id="RHEA-COMP:9669"/>
        <dbReference type="Rhea" id="RHEA-COMP:9703"/>
        <dbReference type="ChEBI" id="CHEBI:15378"/>
        <dbReference type="ChEBI" id="CHEBI:30616"/>
        <dbReference type="ChEBI" id="CHEBI:33019"/>
        <dbReference type="ChEBI" id="CHEBI:33384"/>
        <dbReference type="ChEBI" id="CHEBI:78442"/>
        <dbReference type="ChEBI" id="CHEBI:78533"/>
        <dbReference type="ChEBI" id="CHEBI:456215"/>
        <dbReference type="EC" id="6.1.1.11"/>
    </reaction>
</comment>
<evidence type="ECO:0000256" key="4">
    <source>
        <dbReference type="ARBA" id="ARBA00022490"/>
    </source>
</evidence>
<dbReference type="PROSITE" id="PS50862">
    <property type="entry name" value="AA_TRNA_LIGASE_II"/>
    <property type="match status" value="1"/>
</dbReference>
<feature type="binding site" evidence="13">
    <location>
        <position position="425"/>
    </location>
    <ligand>
        <name>L-serine</name>
        <dbReference type="ChEBI" id="CHEBI:33384"/>
    </ligand>
</feature>
<dbReference type="InterPro" id="IPR006195">
    <property type="entry name" value="aa-tRNA-synth_II"/>
</dbReference>
<dbReference type="Pfam" id="PF02403">
    <property type="entry name" value="Seryl_tRNA_N"/>
    <property type="match status" value="1"/>
</dbReference>
<feature type="domain" description="Aminoacyl-transfer RNA synthetases class-II family profile" evidence="15">
    <location>
        <begin position="213"/>
        <end position="459"/>
    </location>
</feature>
<keyword evidence="4" id="KW-0963">Cytoplasm</keyword>
<dbReference type="NCBIfam" id="TIGR00414">
    <property type="entry name" value="serS"/>
    <property type="match status" value="1"/>
</dbReference>
<dbReference type="GO" id="GO:0004828">
    <property type="term" value="F:serine-tRNA ligase activity"/>
    <property type="evidence" value="ECO:0007669"/>
    <property type="project" value="UniProtKB-EC"/>
</dbReference>
<dbReference type="PRINTS" id="PR00981">
    <property type="entry name" value="TRNASYNTHSER"/>
</dbReference>
<feature type="binding site" evidence="14">
    <location>
        <begin position="300"/>
        <end position="302"/>
    </location>
    <ligand>
        <name>ATP</name>
        <dbReference type="ChEBI" id="CHEBI:30616"/>
    </ligand>
</feature>
<dbReference type="EC" id="6.1.1.11" evidence="3"/>
<protein>
    <recommendedName>
        <fullName evidence="3">serine--tRNA ligase</fullName>
        <ecNumber evidence="3">6.1.1.11</ecNumber>
    </recommendedName>
    <alternativeName>
        <fullName evidence="10">Seryl-tRNA synthetase</fullName>
    </alternativeName>
</protein>
<keyword evidence="9" id="KW-0030">Aminoacyl-tRNA synthetase</keyword>
<sequence length="490" mass="55830">MVLNIDLFRVEKGGNPDLIRISQKGRFADVTLVNKVIEADVEWRKERFNLDAINRASKMCSTTIGDKMKKKEQQGGPEELPADFVTKFDALSLDVLKPLSIAQIKNLKKKLDEKTVQTNLKMENLEKDRNENLKKIGNLLHDSVPISDNEDDNKVERTFGDCESRKCYSHVDLVTMVDGFDGERGANVAGGRSFFLKGPLVFLEQALIGLALRILSEKGFVPIYPPFFMRKEFMQEVAQLSQFDEELYRVVGKGSENENSGDDKYLIATSEQPIAAFHRDEWLVPANLPLKYAGMSTCFRQEAGSHGRDTRGIFRVHQFEKVEQFVICSPFDDESWEHFDEMIGNAEFYYQLLGIPYRIVNIVSGELNNAASKKLDLEAWFPASGAFRELVSCSNCTDYQSRRLKIRYGQTKKLDGEVNFVHMLNATMCATTRVICAVLENYQTADCILIPEALREFMPPQYKEKIPFVKPAPCDQEKVKEKLPKKEVNK</sequence>
<dbReference type="OrthoDB" id="10264585at2759"/>
<dbReference type="FunFam" id="3.30.930.10:FF:000027">
    <property type="entry name" value="Serine--tRNA ligase, cytoplasmic"/>
    <property type="match status" value="1"/>
</dbReference>
<comment type="caution">
    <text evidence="16">The sequence shown here is derived from an EMBL/GenBank/DDBJ whole genome shotgun (WGS) entry which is preliminary data.</text>
</comment>
<evidence type="ECO:0000256" key="9">
    <source>
        <dbReference type="ARBA" id="ARBA00023146"/>
    </source>
</evidence>
<evidence type="ECO:0000256" key="13">
    <source>
        <dbReference type="PIRSR" id="PIRSR001529-1"/>
    </source>
</evidence>
<dbReference type="GO" id="GO:0006434">
    <property type="term" value="P:seryl-tRNA aminoacylation"/>
    <property type="evidence" value="ECO:0007669"/>
    <property type="project" value="InterPro"/>
</dbReference>
<feature type="binding site" evidence="14">
    <location>
        <begin position="389"/>
        <end position="392"/>
    </location>
    <ligand>
        <name>ATP</name>
        <dbReference type="ChEBI" id="CHEBI:30616"/>
    </ligand>
</feature>
<dbReference type="CDD" id="cd00770">
    <property type="entry name" value="SerRS_core"/>
    <property type="match status" value="1"/>
</dbReference>
<dbReference type="AlphaFoldDB" id="A0A6V7USH9"/>
<dbReference type="SUPFAM" id="SSF46589">
    <property type="entry name" value="tRNA-binding arm"/>
    <property type="match status" value="1"/>
</dbReference>
<keyword evidence="6" id="KW-0547">Nucleotide-binding</keyword>
<proteinExistence type="inferred from homology"/>
<organism evidence="16 17">
    <name type="scientific">Meloidogyne enterolobii</name>
    <name type="common">Root-knot nematode worm</name>
    <name type="synonym">Meloidogyne mayaguensis</name>
    <dbReference type="NCBI Taxonomy" id="390850"/>
    <lineage>
        <taxon>Eukaryota</taxon>
        <taxon>Metazoa</taxon>
        <taxon>Ecdysozoa</taxon>
        <taxon>Nematoda</taxon>
        <taxon>Chromadorea</taxon>
        <taxon>Rhabditida</taxon>
        <taxon>Tylenchina</taxon>
        <taxon>Tylenchomorpha</taxon>
        <taxon>Tylenchoidea</taxon>
        <taxon>Meloidogynidae</taxon>
        <taxon>Meloidogyninae</taxon>
        <taxon>Meloidogyne</taxon>
    </lineage>
</organism>
<dbReference type="InterPro" id="IPR033729">
    <property type="entry name" value="SerRS_core"/>
</dbReference>
<gene>
    <name evidence="16" type="ORF">MENT_LOCUS16851</name>
</gene>
<dbReference type="InterPro" id="IPR002314">
    <property type="entry name" value="aa-tRNA-synt_IIb"/>
</dbReference>
<name>A0A6V7USH9_MELEN</name>
<dbReference type="GO" id="GO:0005524">
    <property type="term" value="F:ATP binding"/>
    <property type="evidence" value="ECO:0007669"/>
    <property type="project" value="UniProtKB-KW"/>
</dbReference>
<keyword evidence="5" id="KW-0436">Ligase</keyword>
<evidence type="ECO:0000256" key="6">
    <source>
        <dbReference type="ARBA" id="ARBA00022741"/>
    </source>
</evidence>
<dbReference type="InterPro" id="IPR015866">
    <property type="entry name" value="Ser-tRNA-synth_1_N"/>
</dbReference>
<evidence type="ECO:0000313" key="17">
    <source>
        <dbReference type="Proteomes" id="UP000580250"/>
    </source>
</evidence>
<dbReference type="Gene3D" id="1.10.287.40">
    <property type="entry name" value="Serine-tRNA synthetase, tRNA binding domain"/>
    <property type="match status" value="1"/>
</dbReference>
<reference evidence="16 17" key="1">
    <citation type="submission" date="2020-08" db="EMBL/GenBank/DDBJ databases">
        <authorList>
            <person name="Koutsovoulos G."/>
            <person name="Danchin GJ E."/>
        </authorList>
    </citation>
    <scope>NUCLEOTIDE SEQUENCE [LARGE SCALE GENOMIC DNA]</scope>
</reference>
<evidence type="ECO:0000256" key="14">
    <source>
        <dbReference type="PIRSR" id="PIRSR001529-2"/>
    </source>
</evidence>
<evidence type="ECO:0000256" key="8">
    <source>
        <dbReference type="ARBA" id="ARBA00022917"/>
    </source>
</evidence>
<feature type="site" description="Important for serine binding" evidence="13">
    <location>
        <position position="427"/>
    </location>
</feature>
<dbReference type="SUPFAM" id="SSF55681">
    <property type="entry name" value="Class II aaRS and biotin synthetases"/>
    <property type="match status" value="1"/>
</dbReference>
<evidence type="ECO:0000259" key="15">
    <source>
        <dbReference type="PROSITE" id="PS50862"/>
    </source>
</evidence>
<feature type="binding site" evidence="13">
    <location>
        <position position="300"/>
    </location>
    <ligand>
        <name>L-serine</name>
        <dbReference type="ChEBI" id="CHEBI:33384"/>
    </ligand>
</feature>
<evidence type="ECO:0000256" key="12">
    <source>
        <dbReference type="ARBA" id="ARBA00048823"/>
    </source>
</evidence>
<evidence type="ECO:0000256" key="10">
    <source>
        <dbReference type="ARBA" id="ARBA00031113"/>
    </source>
</evidence>
<keyword evidence="7 14" id="KW-0067">ATP-binding</keyword>
<dbReference type="Proteomes" id="UP000580250">
    <property type="component" value="Unassembled WGS sequence"/>
</dbReference>
<feature type="binding site" evidence="13">
    <location>
        <position position="269"/>
    </location>
    <ligand>
        <name>L-serine</name>
        <dbReference type="ChEBI" id="CHEBI:33384"/>
    </ligand>
</feature>
<feature type="binding site" evidence="13">
    <location>
        <position position="323"/>
    </location>
    <ligand>
        <name>L-serine</name>
        <dbReference type="ChEBI" id="CHEBI:33384"/>
    </ligand>
</feature>
<dbReference type="InterPro" id="IPR010978">
    <property type="entry name" value="tRNA-bd_arm"/>
</dbReference>
<evidence type="ECO:0000256" key="5">
    <source>
        <dbReference type="ARBA" id="ARBA00022598"/>
    </source>
</evidence>